<dbReference type="RefSeq" id="WP_085517009.1">
    <property type="nucleotide sequence ID" value="NZ_FXAW01000004.1"/>
</dbReference>
<keyword evidence="1" id="KW-0067">ATP-binding</keyword>
<dbReference type="GO" id="GO:0005524">
    <property type="term" value="F:ATP binding"/>
    <property type="evidence" value="ECO:0007669"/>
    <property type="project" value="UniProtKB-KW"/>
</dbReference>
<dbReference type="InterPro" id="IPR003837">
    <property type="entry name" value="GatC"/>
</dbReference>
<keyword evidence="2" id="KW-0808">Transferase</keyword>
<comment type="similarity">
    <text evidence="1">Belongs to the GatC family.</text>
</comment>
<gene>
    <name evidence="1" type="primary">gatC</name>
    <name evidence="2" type="ORF">SAMN05661096_02093</name>
</gene>
<accession>A0A1X7JYI0</accession>
<dbReference type="GO" id="GO:0006450">
    <property type="term" value="P:regulation of translational fidelity"/>
    <property type="evidence" value="ECO:0007669"/>
    <property type="project" value="InterPro"/>
</dbReference>
<evidence type="ECO:0000256" key="1">
    <source>
        <dbReference type="HAMAP-Rule" id="MF_00122"/>
    </source>
</evidence>
<dbReference type="OrthoDB" id="9813938at2"/>
<dbReference type="HAMAP" id="MF_00122">
    <property type="entry name" value="GatC"/>
    <property type="match status" value="1"/>
</dbReference>
<comment type="subunit">
    <text evidence="1">Heterotrimer of A, B and C subunits.</text>
</comment>
<comment type="function">
    <text evidence="1">Allows the formation of correctly charged Asn-tRNA(Asn) or Gln-tRNA(Gln) through the transamidation of misacylated Asp-tRNA(Asn) or Glu-tRNA(Gln) in organisms which lack either or both of asparaginyl-tRNA or glutaminyl-tRNA synthetases. The reaction takes place in the presence of glutamine and ATP through an activated phospho-Asp-tRNA(Asn) or phospho-Glu-tRNA(Gln).</text>
</comment>
<dbReference type="Gene3D" id="1.10.20.60">
    <property type="entry name" value="Glu-tRNAGln amidotransferase C subunit, N-terminal domain"/>
    <property type="match status" value="1"/>
</dbReference>
<name>A0A1X7JYI0_9BACT</name>
<dbReference type="EC" id="6.3.5.-" evidence="1"/>
<sequence>MSINKKTLEKIAHLARLQFDEKSEERMLKDLNNMLSFVEKLQELETDHIEPLQSMTFESNQLREDKVKGQITHEDGLKNAPKKDDDYFRVPKVIE</sequence>
<dbReference type="GO" id="GO:0016740">
    <property type="term" value="F:transferase activity"/>
    <property type="evidence" value="ECO:0007669"/>
    <property type="project" value="UniProtKB-KW"/>
</dbReference>
<evidence type="ECO:0000313" key="2">
    <source>
        <dbReference type="EMBL" id="SMG33348.1"/>
    </source>
</evidence>
<dbReference type="GO" id="GO:0050567">
    <property type="term" value="F:glutaminyl-tRNA synthase (glutamine-hydrolyzing) activity"/>
    <property type="evidence" value="ECO:0007669"/>
    <property type="project" value="UniProtKB-UniRule"/>
</dbReference>
<comment type="catalytic activity">
    <reaction evidence="1">
        <text>L-glutamyl-tRNA(Gln) + L-glutamine + ATP + H2O = L-glutaminyl-tRNA(Gln) + L-glutamate + ADP + phosphate + H(+)</text>
        <dbReference type="Rhea" id="RHEA:17521"/>
        <dbReference type="Rhea" id="RHEA-COMP:9681"/>
        <dbReference type="Rhea" id="RHEA-COMP:9684"/>
        <dbReference type="ChEBI" id="CHEBI:15377"/>
        <dbReference type="ChEBI" id="CHEBI:15378"/>
        <dbReference type="ChEBI" id="CHEBI:29985"/>
        <dbReference type="ChEBI" id="CHEBI:30616"/>
        <dbReference type="ChEBI" id="CHEBI:43474"/>
        <dbReference type="ChEBI" id="CHEBI:58359"/>
        <dbReference type="ChEBI" id="CHEBI:78520"/>
        <dbReference type="ChEBI" id="CHEBI:78521"/>
        <dbReference type="ChEBI" id="CHEBI:456216"/>
    </reaction>
</comment>
<dbReference type="NCBIfam" id="TIGR00135">
    <property type="entry name" value="gatC"/>
    <property type="match status" value="1"/>
</dbReference>
<organism evidence="2 3">
    <name type="scientific">Marivirga sericea</name>
    <dbReference type="NCBI Taxonomy" id="1028"/>
    <lineage>
        <taxon>Bacteria</taxon>
        <taxon>Pseudomonadati</taxon>
        <taxon>Bacteroidota</taxon>
        <taxon>Cytophagia</taxon>
        <taxon>Cytophagales</taxon>
        <taxon>Marivirgaceae</taxon>
        <taxon>Marivirga</taxon>
    </lineage>
</organism>
<reference evidence="3" key="1">
    <citation type="submission" date="2017-04" db="EMBL/GenBank/DDBJ databases">
        <authorList>
            <person name="Varghese N."/>
            <person name="Submissions S."/>
        </authorList>
    </citation>
    <scope>NUCLEOTIDE SEQUENCE [LARGE SCALE GENOMIC DNA]</scope>
    <source>
        <strain evidence="3">DSM 4125</strain>
    </source>
</reference>
<dbReference type="Pfam" id="PF02686">
    <property type="entry name" value="GatC"/>
    <property type="match status" value="1"/>
</dbReference>
<dbReference type="GO" id="GO:0070681">
    <property type="term" value="P:glutaminyl-tRNAGln biosynthesis via transamidation"/>
    <property type="evidence" value="ECO:0007669"/>
    <property type="project" value="TreeGrafter"/>
</dbReference>
<dbReference type="GO" id="GO:0050566">
    <property type="term" value="F:asparaginyl-tRNA synthase (glutamine-hydrolyzing) activity"/>
    <property type="evidence" value="ECO:0007669"/>
    <property type="project" value="RHEA"/>
</dbReference>
<dbReference type="EMBL" id="FXAW01000004">
    <property type="protein sequence ID" value="SMG33348.1"/>
    <property type="molecule type" value="Genomic_DNA"/>
</dbReference>
<dbReference type="STRING" id="1028.SAMN05661096_02093"/>
<evidence type="ECO:0000313" key="3">
    <source>
        <dbReference type="Proteomes" id="UP000193804"/>
    </source>
</evidence>
<dbReference type="PANTHER" id="PTHR15004">
    <property type="entry name" value="GLUTAMYL-TRNA(GLN) AMIDOTRANSFERASE SUBUNIT C, MITOCHONDRIAL"/>
    <property type="match status" value="1"/>
</dbReference>
<comment type="catalytic activity">
    <reaction evidence="1">
        <text>L-aspartyl-tRNA(Asn) + L-glutamine + ATP + H2O = L-asparaginyl-tRNA(Asn) + L-glutamate + ADP + phosphate + 2 H(+)</text>
        <dbReference type="Rhea" id="RHEA:14513"/>
        <dbReference type="Rhea" id="RHEA-COMP:9674"/>
        <dbReference type="Rhea" id="RHEA-COMP:9677"/>
        <dbReference type="ChEBI" id="CHEBI:15377"/>
        <dbReference type="ChEBI" id="CHEBI:15378"/>
        <dbReference type="ChEBI" id="CHEBI:29985"/>
        <dbReference type="ChEBI" id="CHEBI:30616"/>
        <dbReference type="ChEBI" id="CHEBI:43474"/>
        <dbReference type="ChEBI" id="CHEBI:58359"/>
        <dbReference type="ChEBI" id="CHEBI:78515"/>
        <dbReference type="ChEBI" id="CHEBI:78516"/>
        <dbReference type="ChEBI" id="CHEBI:456216"/>
    </reaction>
</comment>
<keyword evidence="1" id="KW-0436">Ligase</keyword>
<keyword evidence="1" id="KW-0547">Nucleotide-binding</keyword>
<dbReference type="SUPFAM" id="SSF141000">
    <property type="entry name" value="Glu-tRNAGln amidotransferase C subunit"/>
    <property type="match status" value="1"/>
</dbReference>
<dbReference type="PANTHER" id="PTHR15004:SF0">
    <property type="entry name" value="GLUTAMYL-TRNA(GLN) AMIDOTRANSFERASE SUBUNIT C, MITOCHONDRIAL"/>
    <property type="match status" value="1"/>
</dbReference>
<dbReference type="AlphaFoldDB" id="A0A1X7JYI0"/>
<keyword evidence="3" id="KW-1185">Reference proteome</keyword>
<dbReference type="InterPro" id="IPR036113">
    <property type="entry name" value="Asp/Glu-ADT_sf_sub_c"/>
</dbReference>
<proteinExistence type="inferred from homology"/>
<dbReference type="Proteomes" id="UP000193804">
    <property type="component" value="Unassembled WGS sequence"/>
</dbReference>
<protein>
    <recommendedName>
        <fullName evidence="1">Aspartyl/glutamyl-tRNA(Asn/Gln) amidotransferase subunit C</fullName>
        <shortName evidence="1">Asp/Glu-ADT subunit C</shortName>
        <ecNumber evidence="1">6.3.5.-</ecNumber>
    </recommendedName>
</protein>
<dbReference type="GO" id="GO:0006412">
    <property type="term" value="P:translation"/>
    <property type="evidence" value="ECO:0007669"/>
    <property type="project" value="UniProtKB-UniRule"/>
</dbReference>
<keyword evidence="1" id="KW-0648">Protein biosynthesis</keyword>